<feature type="domain" description="Cysteinyl-tRNA ligase anticodon binding" evidence="4">
    <location>
        <begin position="71"/>
        <end position="118"/>
    </location>
</feature>
<evidence type="ECO:0000256" key="3">
    <source>
        <dbReference type="ARBA" id="ARBA00022840"/>
    </source>
</evidence>
<dbReference type="AlphaFoldDB" id="A0A1G2TWZ8"/>
<dbReference type="Pfam" id="PF23493">
    <property type="entry name" value="CysS_C"/>
    <property type="match status" value="1"/>
</dbReference>
<organism evidence="5 6">
    <name type="scientific">Candidatus Zambryskibacteria bacterium RIFCSPLOWO2_01_FULL_39_39</name>
    <dbReference type="NCBI Taxonomy" id="1802758"/>
    <lineage>
        <taxon>Bacteria</taxon>
        <taxon>Candidatus Zambryskiibacteriota</taxon>
    </lineage>
</organism>
<dbReference type="InterPro" id="IPR056411">
    <property type="entry name" value="CysS_C"/>
</dbReference>
<dbReference type="SUPFAM" id="SSF47323">
    <property type="entry name" value="Anticodon-binding domain of a subclass of class I aminoacyl-tRNA synthetases"/>
    <property type="match status" value="1"/>
</dbReference>
<dbReference type="Proteomes" id="UP000177707">
    <property type="component" value="Unassembled WGS sequence"/>
</dbReference>
<protein>
    <recommendedName>
        <fullName evidence="4">Cysteinyl-tRNA ligase anticodon binding domain-containing protein</fullName>
    </recommendedName>
</protein>
<keyword evidence="2" id="KW-0547">Nucleotide-binding</keyword>
<reference evidence="5 6" key="1">
    <citation type="journal article" date="2016" name="Nat. Commun.">
        <title>Thousands of microbial genomes shed light on interconnected biogeochemical processes in an aquifer system.</title>
        <authorList>
            <person name="Anantharaman K."/>
            <person name="Brown C.T."/>
            <person name="Hug L.A."/>
            <person name="Sharon I."/>
            <person name="Castelle C.J."/>
            <person name="Probst A.J."/>
            <person name="Thomas B.C."/>
            <person name="Singh A."/>
            <person name="Wilkins M.J."/>
            <person name="Karaoz U."/>
            <person name="Brodie E.L."/>
            <person name="Williams K.H."/>
            <person name="Hubbard S.S."/>
            <person name="Banfield J.F."/>
        </authorList>
    </citation>
    <scope>NUCLEOTIDE SEQUENCE [LARGE SCALE GENOMIC DNA]</scope>
</reference>
<keyword evidence="3" id="KW-0067">ATP-binding</keyword>
<evidence type="ECO:0000256" key="2">
    <source>
        <dbReference type="ARBA" id="ARBA00022741"/>
    </source>
</evidence>
<name>A0A1G2TWZ8_9BACT</name>
<dbReference type="InterPro" id="IPR009080">
    <property type="entry name" value="tRNAsynth_Ia_anticodon-bd"/>
</dbReference>
<dbReference type="GO" id="GO:0005524">
    <property type="term" value="F:ATP binding"/>
    <property type="evidence" value="ECO:0007669"/>
    <property type="project" value="UniProtKB-KW"/>
</dbReference>
<proteinExistence type="predicted"/>
<dbReference type="GO" id="GO:0004812">
    <property type="term" value="F:aminoacyl-tRNA ligase activity"/>
    <property type="evidence" value="ECO:0007669"/>
    <property type="project" value="InterPro"/>
</dbReference>
<sequence>MNLDKKMHNWLDSYASMARKMGRTWQIVKSREIDIKTKRKLFKNSDKVSEVSEVSESKPEKMEVSDNEIIDDEIPEEILELKKERDVARAEKNWQEYDELRCEIERGGYILEDKDGKSIIRKNLSSLI</sequence>
<gene>
    <name evidence="5" type="ORF">A3A96_00035</name>
</gene>
<accession>A0A1G2TWZ8</accession>
<keyword evidence="1" id="KW-0436">Ligase</keyword>
<dbReference type="Gene3D" id="1.20.120.1910">
    <property type="entry name" value="Cysteine-tRNA ligase, C-terminal anti-codon recognition domain"/>
    <property type="match status" value="1"/>
</dbReference>
<evidence type="ECO:0000256" key="1">
    <source>
        <dbReference type="ARBA" id="ARBA00022598"/>
    </source>
</evidence>
<dbReference type="EMBL" id="MHWB01000009">
    <property type="protein sequence ID" value="OHB01817.1"/>
    <property type="molecule type" value="Genomic_DNA"/>
</dbReference>
<dbReference type="STRING" id="1802758.A3A96_00035"/>
<evidence type="ECO:0000313" key="6">
    <source>
        <dbReference type="Proteomes" id="UP000177707"/>
    </source>
</evidence>
<evidence type="ECO:0000313" key="5">
    <source>
        <dbReference type="EMBL" id="OHB01817.1"/>
    </source>
</evidence>
<dbReference type="GO" id="GO:0006418">
    <property type="term" value="P:tRNA aminoacylation for protein translation"/>
    <property type="evidence" value="ECO:0007669"/>
    <property type="project" value="InterPro"/>
</dbReference>
<comment type="caution">
    <text evidence="5">The sequence shown here is derived from an EMBL/GenBank/DDBJ whole genome shotgun (WGS) entry which is preliminary data.</text>
</comment>
<evidence type="ECO:0000259" key="4">
    <source>
        <dbReference type="Pfam" id="PF23493"/>
    </source>
</evidence>